<proteinExistence type="predicted"/>
<name>A0ABN2VPQ0_9ACTN</name>
<evidence type="ECO:0000313" key="2">
    <source>
        <dbReference type="Proteomes" id="UP001500016"/>
    </source>
</evidence>
<accession>A0ABN2VPQ0</accession>
<gene>
    <name evidence="1" type="ORF">GCM10009801_17730</name>
</gene>
<protein>
    <submittedName>
        <fullName evidence="1">Uncharacterized protein</fullName>
    </submittedName>
</protein>
<dbReference type="Proteomes" id="UP001500016">
    <property type="component" value="Unassembled WGS sequence"/>
</dbReference>
<dbReference type="RefSeq" id="WP_344525839.1">
    <property type="nucleotide sequence ID" value="NZ_BAAAPE010000005.1"/>
</dbReference>
<evidence type="ECO:0000313" key="1">
    <source>
        <dbReference type="EMBL" id="GAA2068906.1"/>
    </source>
</evidence>
<comment type="caution">
    <text evidence="1">The sequence shown here is derived from an EMBL/GenBank/DDBJ whole genome shotgun (WGS) entry which is preliminary data.</text>
</comment>
<organism evidence="1 2">
    <name type="scientific">Streptomyces albiaxialis</name>
    <dbReference type="NCBI Taxonomy" id="329523"/>
    <lineage>
        <taxon>Bacteria</taxon>
        <taxon>Bacillati</taxon>
        <taxon>Actinomycetota</taxon>
        <taxon>Actinomycetes</taxon>
        <taxon>Kitasatosporales</taxon>
        <taxon>Streptomycetaceae</taxon>
        <taxon>Streptomyces</taxon>
    </lineage>
</organism>
<dbReference type="EMBL" id="BAAAPE010000005">
    <property type="protein sequence ID" value="GAA2068906.1"/>
    <property type="molecule type" value="Genomic_DNA"/>
</dbReference>
<keyword evidence="2" id="KW-1185">Reference proteome</keyword>
<sequence length="258" mass="28117">MTPYAPREHVLTDPSGLTERARRFLREHASRDPFDAAKGPSDEELRHQLRTFFGITDDGTLTRLRQAQARYGGLRYRSVPLHADVVFAPWPEYEAEDGEPIAWFLDLMVALPLAVWMLADGTVAYCQPGPPAPGGTVVPAFPTADALIESDALHHAPAPWTRLTDPPPLPAHAVHATAERLRLPPLAAASGFTEHWWQRSGFRIHVSSTFARISERPEDATWHIWTADAGGRDAARDFLAEATAQAGAGPVTGTAAGP</sequence>
<reference evidence="1 2" key="1">
    <citation type="journal article" date="2019" name="Int. J. Syst. Evol. Microbiol.">
        <title>The Global Catalogue of Microorganisms (GCM) 10K type strain sequencing project: providing services to taxonomists for standard genome sequencing and annotation.</title>
        <authorList>
            <consortium name="The Broad Institute Genomics Platform"/>
            <consortium name="The Broad Institute Genome Sequencing Center for Infectious Disease"/>
            <person name="Wu L."/>
            <person name="Ma J."/>
        </authorList>
    </citation>
    <scope>NUCLEOTIDE SEQUENCE [LARGE SCALE GENOMIC DNA]</scope>
    <source>
        <strain evidence="1 2">JCM 15478</strain>
    </source>
</reference>